<dbReference type="EMBL" id="JBHSAF010000014">
    <property type="protein sequence ID" value="MFC3913795.1"/>
    <property type="molecule type" value="Genomic_DNA"/>
</dbReference>
<keyword evidence="1" id="KW-0472">Membrane</keyword>
<dbReference type="PANTHER" id="PTHR40940">
    <property type="entry name" value="PROTEIN BATD-RELATED"/>
    <property type="match status" value="1"/>
</dbReference>
<dbReference type="Pfam" id="PF25607">
    <property type="entry name" value="DUF7939"/>
    <property type="match status" value="1"/>
</dbReference>
<evidence type="ECO:0000259" key="2">
    <source>
        <dbReference type="Pfam" id="PF25607"/>
    </source>
</evidence>
<dbReference type="RefSeq" id="WP_377152203.1">
    <property type="nucleotide sequence ID" value="NZ_JBHSAF010000014.1"/>
</dbReference>
<dbReference type="InterPro" id="IPR057699">
    <property type="entry name" value="DUF7939"/>
</dbReference>
<evidence type="ECO:0000313" key="3">
    <source>
        <dbReference type="EMBL" id="MFC3913795.1"/>
    </source>
</evidence>
<name>A0ABV8CNK8_9GAMM</name>
<proteinExistence type="predicted"/>
<evidence type="ECO:0000256" key="1">
    <source>
        <dbReference type="SAM" id="Phobius"/>
    </source>
</evidence>
<accession>A0ABV8CNK8</accession>
<evidence type="ECO:0000313" key="4">
    <source>
        <dbReference type="Proteomes" id="UP001595692"/>
    </source>
</evidence>
<feature type="transmembrane region" description="Helical" evidence="1">
    <location>
        <begin position="385"/>
        <end position="404"/>
    </location>
</feature>
<gene>
    <name evidence="3" type="ORF">ACFOSS_10000</name>
</gene>
<comment type="caution">
    <text evidence="3">The sequence shown here is derived from an EMBL/GenBank/DDBJ whole genome shotgun (WGS) entry which is preliminary data.</text>
</comment>
<dbReference type="PANTHER" id="PTHR40940:SF1">
    <property type="entry name" value="PROTEIN BATD"/>
    <property type="match status" value="1"/>
</dbReference>
<reference evidence="4" key="1">
    <citation type="journal article" date="2019" name="Int. J. Syst. Evol. Microbiol.">
        <title>The Global Catalogue of Microorganisms (GCM) 10K type strain sequencing project: providing services to taxonomists for standard genome sequencing and annotation.</title>
        <authorList>
            <consortium name="The Broad Institute Genomics Platform"/>
            <consortium name="The Broad Institute Genome Sequencing Center for Infectious Disease"/>
            <person name="Wu L."/>
            <person name="Ma J."/>
        </authorList>
    </citation>
    <scope>NUCLEOTIDE SEQUENCE [LARGE SCALE GENOMIC DNA]</scope>
    <source>
        <strain evidence="4">CCUG 54939</strain>
    </source>
</reference>
<keyword evidence="4" id="KW-1185">Reference proteome</keyword>
<protein>
    <recommendedName>
        <fullName evidence="2">DUF7939 domain-containing protein</fullName>
    </recommendedName>
</protein>
<organism evidence="3 4">
    <name type="scientific">Pseudaeromonas sharmana</name>
    <dbReference type="NCBI Taxonomy" id="328412"/>
    <lineage>
        <taxon>Bacteria</taxon>
        <taxon>Pseudomonadati</taxon>
        <taxon>Pseudomonadota</taxon>
        <taxon>Gammaproteobacteria</taxon>
        <taxon>Aeromonadales</taxon>
        <taxon>Aeromonadaceae</taxon>
        <taxon>Pseudaeromonas</taxon>
    </lineage>
</organism>
<feature type="domain" description="DUF7939" evidence="2">
    <location>
        <begin position="425"/>
        <end position="500"/>
    </location>
</feature>
<dbReference type="Proteomes" id="UP001595692">
    <property type="component" value="Unassembled WGS sequence"/>
</dbReference>
<sequence length="515" mass="56750">MVKTLLQLCVLCGCILCQVQASSRVTVDKARLYADESVNLTVIANDRLGVAALDIRPLLRQFIVGEIRYREKSVANALQSIWQIPLIPRQTGTLLIPPLPLANQKTTALPLEVMASPAPAGYGVPPLITVKITPDILYPGAVALYQLEVRQPVGIRLESLTPPQWHDQPLTQVGDDEVEQRSQAGTSYRVLRRYYRLLADTAGSSDIVGPLLQASHTDATTLKSQNFMQQAPTQSLTVRPLPAQAPRLVSRQLSSRVELQPASGPYPAGVPILAIVSWQAIGNTLSQLPAPELPTIPGVRVYLDGVTEQEIIRQGQLVAERSIRYAFIPQDSGRLQIPPSQLSWFNLLSGHSELAQVNYPQLEIADNSSVISSQPLAQPTRSSRAIWPFMAGATLLLGAGVVGYRRYRPNWRALPLYARLHHSVQLRRALRKHDAPATRHALIAWGQIRWPQQSITGIETLPCYRALAAELDALQAACYAGTTLDWNSRALARALRTWRPPRPHNSVKLNPDSVI</sequence>
<keyword evidence="1" id="KW-0812">Transmembrane</keyword>
<keyword evidence="1" id="KW-1133">Transmembrane helix</keyword>
<dbReference type="InterPro" id="IPR025738">
    <property type="entry name" value="BatD"/>
</dbReference>